<dbReference type="GO" id="GO:0016747">
    <property type="term" value="F:acyltransferase activity, transferring groups other than amino-acyl groups"/>
    <property type="evidence" value="ECO:0007669"/>
    <property type="project" value="InterPro"/>
</dbReference>
<dbReference type="EMBL" id="PYGE01000008">
    <property type="protein sequence ID" value="PSL03092.1"/>
    <property type="molecule type" value="Genomic_DNA"/>
</dbReference>
<feature type="transmembrane region" description="Helical" evidence="1">
    <location>
        <begin position="148"/>
        <end position="170"/>
    </location>
</feature>
<gene>
    <name evidence="4" type="ORF">CLV30_1084</name>
</gene>
<sequence>MSDGHTPAGADSAGYRGDIQGLRAVAVMLVLGFHAGVPFLTGGFVGVDVFFVISGFLITGLIDREIGRTGRLSLSRFWARRARRLLPATAVVLGSVGAVTIIVLPVTRWSSAAWDIGTSALYVVNWRLAEQSVNYLAANDAPSVVQHFWSLAVEEQFYVVWPVLILLVLWVQRRYRLPLTKVLLAGIAAIGVPSLLWSIYLSEVNAGRAYFVSTTRLWELAIGAALAIVAHRLIRIPAVTARVLGVLGLAAIGYAAVSFDSGTTFPGAAALVPTLGAAAVLAAGTAGHRTPAGALLDTGAMRDIGTLSYSLYLWHWPLLVGAAVLWGGDDGTLPVAIGVVVVGFSAVPAWLTYRLVEAPIHHAPAFARFPWRAGVLGVACTAVGVAAAVTVSTAIPKTPEVDGREAAGAAVLSDDPAEYEPPDSVDAMVPAVLDAPDDVADLDGETCISTIVGTDLESCTYGPRDAETTVAVAGDSKMHQWLPALERIADERGWRLVTYLKSACPLVGVDVEYEDAANHWCADYNDRRFDALTEDDTIDYVLTSQVASSAYGVDGDATEAMVDGLVESWEGLEDAGTEVVVMVDNPNPLLDVMECVATHEDDLGACGFSRARAETVGGARAQLPALEQAEGIDAVDVRDYICPGDTCPPVIGNTLVYRQGSHLTGTYVESLTPRVDAALTDVLRD</sequence>
<evidence type="ECO:0000313" key="5">
    <source>
        <dbReference type="Proteomes" id="UP000243528"/>
    </source>
</evidence>
<feature type="transmembrane region" description="Helical" evidence="1">
    <location>
        <begin position="43"/>
        <end position="63"/>
    </location>
</feature>
<dbReference type="Pfam" id="PF19040">
    <property type="entry name" value="SGNH"/>
    <property type="match status" value="1"/>
</dbReference>
<dbReference type="GO" id="GO:0009103">
    <property type="term" value="P:lipopolysaccharide biosynthetic process"/>
    <property type="evidence" value="ECO:0007669"/>
    <property type="project" value="TreeGrafter"/>
</dbReference>
<keyword evidence="5" id="KW-1185">Reference proteome</keyword>
<feature type="transmembrane region" description="Helical" evidence="1">
    <location>
        <begin position="182"/>
        <end position="202"/>
    </location>
</feature>
<feature type="transmembrane region" description="Helical" evidence="1">
    <location>
        <begin position="265"/>
        <end position="286"/>
    </location>
</feature>
<dbReference type="InterPro" id="IPR043968">
    <property type="entry name" value="SGNH"/>
</dbReference>
<keyword evidence="1" id="KW-0472">Membrane</keyword>
<evidence type="ECO:0000313" key="4">
    <source>
        <dbReference type="EMBL" id="PSL03092.1"/>
    </source>
</evidence>
<dbReference type="PANTHER" id="PTHR23028">
    <property type="entry name" value="ACETYLTRANSFERASE"/>
    <property type="match status" value="1"/>
</dbReference>
<proteinExistence type="predicted"/>
<feature type="transmembrane region" description="Helical" evidence="1">
    <location>
        <begin position="333"/>
        <end position="353"/>
    </location>
</feature>
<keyword evidence="1" id="KW-1133">Transmembrane helix</keyword>
<feature type="transmembrane region" description="Helical" evidence="1">
    <location>
        <begin position="307"/>
        <end position="327"/>
    </location>
</feature>
<evidence type="ECO:0000256" key="1">
    <source>
        <dbReference type="SAM" id="Phobius"/>
    </source>
</evidence>
<feature type="domain" description="Acyltransferase 3" evidence="2">
    <location>
        <begin position="18"/>
        <end position="353"/>
    </location>
</feature>
<feature type="transmembrane region" description="Helical" evidence="1">
    <location>
        <begin position="208"/>
        <end position="229"/>
    </location>
</feature>
<dbReference type="PANTHER" id="PTHR23028:SF53">
    <property type="entry name" value="ACYL_TRANSF_3 DOMAIN-CONTAINING PROTEIN"/>
    <property type="match status" value="1"/>
</dbReference>
<organism evidence="4 5">
    <name type="scientific">Haloactinopolyspora alba</name>
    <dbReference type="NCBI Taxonomy" id="648780"/>
    <lineage>
        <taxon>Bacteria</taxon>
        <taxon>Bacillati</taxon>
        <taxon>Actinomycetota</taxon>
        <taxon>Actinomycetes</taxon>
        <taxon>Jiangellales</taxon>
        <taxon>Jiangellaceae</taxon>
        <taxon>Haloactinopolyspora</taxon>
    </lineage>
</organism>
<dbReference type="InterPro" id="IPR002656">
    <property type="entry name" value="Acyl_transf_3_dom"/>
</dbReference>
<feature type="transmembrane region" description="Helical" evidence="1">
    <location>
        <begin position="241"/>
        <end position="259"/>
    </location>
</feature>
<accession>A0A2P8E0T0</accession>
<name>A0A2P8E0T0_9ACTN</name>
<dbReference type="InterPro" id="IPR050879">
    <property type="entry name" value="Acyltransferase_3"/>
</dbReference>
<evidence type="ECO:0000259" key="3">
    <source>
        <dbReference type="Pfam" id="PF19040"/>
    </source>
</evidence>
<dbReference type="Proteomes" id="UP000243528">
    <property type="component" value="Unassembled WGS sequence"/>
</dbReference>
<keyword evidence="1" id="KW-0812">Transmembrane</keyword>
<feature type="domain" description="SGNH" evidence="3">
    <location>
        <begin position="456"/>
        <end position="675"/>
    </location>
</feature>
<comment type="caution">
    <text evidence="4">The sequence shown here is derived from an EMBL/GenBank/DDBJ whole genome shotgun (WGS) entry which is preliminary data.</text>
</comment>
<dbReference type="AlphaFoldDB" id="A0A2P8E0T0"/>
<reference evidence="4 5" key="1">
    <citation type="submission" date="2018-03" db="EMBL/GenBank/DDBJ databases">
        <title>Genomic Encyclopedia of Archaeal and Bacterial Type Strains, Phase II (KMG-II): from individual species to whole genera.</title>
        <authorList>
            <person name="Goeker M."/>
        </authorList>
    </citation>
    <scope>NUCLEOTIDE SEQUENCE [LARGE SCALE GENOMIC DNA]</scope>
    <source>
        <strain evidence="4 5">DSM 45211</strain>
    </source>
</reference>
<protein>
    <submittedName>
        <fullName evidence="4">Peptidoglycan/LPS O-acetylase OafA/YrhL</fullName>
    </submittedName>
</protein>
<feature type="transmembrane region" description="Helical" evidence="1">
    <location>
        <begin position="373"/>
        <end position="395"/>
    </location>
</feature>
<evidence type="ECO:0000259" key="2">
    <source>
        <dbReference type="Pfam" id="PF01757"/>
    </source>
</evidence>
<dbReference type="GO" id="GO:0016020">
    <property type="term" value="C:membrane"/>
    <property type="evidence" value="ECO:0007669"/>
    <property type="project" value="TreeGrafter"/>
</dbReference>
<feature type="transmembrane region" description="Helical" evidence="1">
    <location>
        <begin position="84"/>
        <end position="104"/>
    </location>
</feature>
<dbReference type="Pfam" id="PF01757">
    <property type="entry name" value="Acyl_transf_3"/>
    <property type="match status" value="1"/>
</dbReference>